<name>N6TFF5_DENPD</name>
<dbReference type="AlphaFoldDB" id="N6TFF5"/>
<feature type="non-terminal residue" evidence="1">
    <location>
        <position position="1"/>
    </location>
</feature>
<reference evidence="1" key="1">
    <citation type="journal article" date="2013" name="Genome Biol.">
        <title>Draft genome of the mountain pine beetle, Dendroctonus ponderosae Hopkins, a major forest pest.</title>
        <authorList>
            <person name="Keeling C.I."/>
            <person name="Yuen M.M."/>
            <person name="Liao N.Y."/>
            <person name="Docking T.R."/>
            <person name="Chan S.K."/>
            <person name="Taylor G.A."/>
            <person name="Palmquist D.L."/>
            <person name="Jackman S.D."/>
            <person name="Nguyen A."/>
            <person name="Li M."/>
            <person name="Henderson H."/>
            <person name="Janes J.K."/>
            <person name="Zhao Y."/>
            <person name="Pandoh P."/>
            <person name="Moore R."/>
            <person name="Sperling F.A."/>
            <person name="Huber D.P."/>
            <person name="Birol I."/>
            <person name="Jones S.J."/>
            <person name="Bohlmann J."/>
        </authorList>
    </citation>
    <scope>NUCLEOTIDE SEQUENCE</scope>
</reference>
<accession>N6TFF5</accession>
<evidence type="ECO:0000313" key="1">
    <source>
        <dbReference type="EMBL" id="ENN79074.1"/>
    </source>
</evidence>
<organism evidence="1">
    <name type="scientific">Dendroctonus ponderosae</name>
    <name type="common">Mountain pine beetle</name>
    <dbReference type="NCBI Taxonomy" id="77166"/>
    <lineage>
        <taxon>Eukaryota</taxon>
        <taxon>Metazoa</taxon>
        <taxon>Ecdysozoa</taxon>
        <taxon>Arthropoda</taxon>
        <taxon>Hexapoda</taxon>
        <taxon>Insecta</taxon>
        <taxon>Pterygota</taxon>
        <taxon>Neoptera</taxon>
        <taxon>Endopterygota</taxon>
        <taxon>Coleoptera</taxon>
        <taxon>Polyphaga</taxon>
        <taxon>Cucujiformia</taxon>
        <taxon>Curculionidae</taxon>
        <taxon>Scolytinae</taxon>
        <taxon>Dendroctonus</taxon>
    </lineage>
</organism>
<proteinExistence type="predicted"/>
<dbReference type="EMBL" id="KB740749">
    <property type="protein sequence ID" value="ENN79074.1"/>
    <property type="molecule type" value="Genomic_DNA"/>
</dbReference>
<gene>
    <name evidence="1" type="ORF">YQE_04471</name>
</gene>
<sequence length="144" mass="17317">GQKSEKCRKVNFDRYINSNLTWSQCLHFVLTLHAFISNFQHHTHKKKTSEPQSFPLQQITLASKPRHFKHPKRMIKFACFSCCEHFLAKCVFKAVLITFDMFGTTIHTVNNLKYSYLLQVRWHVRVDFLKKCCTYSWRWPWSRC</sequence>
<protein>
    <submittedName>
        <fullName evidence="1">Uncharacterized protein</fullName>
    </submittedName>
</protein>
<dbReference type="HOGENOM" id="CLU_1801261_0_0_1"/>